<dbReference type="GO" id="GO:0009063">
    <property type="term" value="P:amino acid catabolic process"/>
    <property type="evidence" value="ECO:0007669"/>
    <property type="project" value="InterPro"/>
</dbReference>
<dbReference type="AlphaFoldDB" id="A0A0L0GHC6"/>
<name>A0A0L0GHC6_9ENTR</name>
<sequence>MRITNIDSFLVRLPYTPTMTRTTDKEGLFNAARSLNPTLDALLVRVETDSGLTGWGEAFGHACNPASMALLSGLLAPFFTGETCDDTEALMQKAHYAFHSYGRGGAMMYALSALDIALWDLRGKAENLPLWKLLGGTRSEVELYPSLASFDGNVAKLMECINPLIEKGYRHIKLHERDPQAIVAVAQALPDEVTLMVDTNCAWNAQQAEEILPQLHAAGVDFVEEPTFPPENISQLRYLRQMTGARIAAGENFNNSEEFVLSMALDAVDVLQPSVAKIGGISAVLDIIKHARAHKNVSLLPHCFYYGPGLLASAHLLSVLPNPVPLEVPWLMFEQILHPFMHFEPVMELPQAPGLGFNPDIDVLERHLMAKG</sequence>
<dbReference type="Proteomes" id="UP000037393">
    <property type="component" value="Unassembled WGS sequence"/>
</dbReference>
<dbReference type="Gene3D" id="3.20.20.120">
    <property type="entry name" value="Enolase-like C-terminal domain"/>
    <property type="match status" value="1"/>
</dbReference>
<dbReference type="InterPro" id="IPR018110">
    <property type="entry name" value="Mandel_Rmase/mucon_lact_enz_CS"/>
</dbReference>
<dbReference type="GO" id="GO:0016052">
    <property type="term" value="P:carbohydrate catabolic process"/>
    <property type="evidence" value="ECO:0007669"/>
    <property type="project" value="TreeGrafter"/>
</dbReference>
<dbReference type="InterPro" id="IPR029065">
    <property type="entry name" value="Enolase_C-like"/>
</dbReference>
<evidence type="ECO:0000256" key="2">
    <source>
        <dbReference type="ARBA" id="ARBA00022723"/>
    </source>
</evidence>
<dbReference type="Pfam" id="PF02746">
    <property type="entry name" value="MR_MLE_N"/>
    <property type="match status" value="1"/>
</dbReference>
<dbReference type="GO" id="GO:0000287">
    <property type="term" value="F:magnesium ion binding"/>
    <property type="evidence" value="ECO:0007669"/>
    <property type="project" value="TreeGrafter"/>
</dbReference>
<dbReference type="PANTHER" id="PTHR13794">
    <property type="entry name" value="ENOLASE SUPERFAMILY, MANDELATE RACEMASE"/>
    <property type="match status" value="1"/>
</dbReference>
<dbReference type="SUPFAM" id="SSF54826">
    <property type="entry name" value="Enolase N-terminal domain-like"/>
    <property type="match status" value="1"/>
</dbReference>
<dbReference type="RefSeq" id="WP_049858266.1">
    <property type="nucleotide sequence ID" value="NZ_JNGI01000184.1"/>
</dbReference>
<dbReference type="InterPro" id="IPR029017">
    <property type="entry name" value="Enolase-like_N"/>
</dbReference>
<evidence type="ECO:0000313" key="5">
    <source>
        <dbReference type="EMBL" id="KNC88264.1"/>
    </source>
</evidence>
<feature type="domain" description="Mandelate racemase/muconate lactonizing enzyme C-terminal" evidence="4">
    <location>
        <begin position="154"/>
        <end position="246"/>
    </location>
</feature>
<dbReference type="Gene3D" id="3.30.390.10">
    <property type="entry name" value="Enolase-like, N-terminal domain"/>
    <property type="match status" value="1"/>
</dbReference>
<dbReference type="SFLD" id="SFLDS00001">
    <property type="entry name" value="Enolase"/>
    <property type="match status" value="1"/>
</dbReference>
<organism evidence="5 6">
    <name type="scientific">Trabulsiella odontotermitis</name>
    <dbReference type="NCBI Taxonomy" id="379893"/>
    <lineage>
        <taxon>Bacteria</taxon>
        <taxon>Pseudomonadati</taxon>
        <taxon>Pseudomonadota</taxon>
        <taxon>Gammaproteobacteria</taxon>
        <taxon>Enterobacterales</taxon>
        <taxon>Enterobacteriaceae</taxon>
        <taxon>Trabulsiella</taxon>
    </lineage>
</organism>
<reference evidence="5 6" key="1">
    <citation type="journal article" date="2015" name="Appl. Environ. Microbiol.">
        <title>The Enterobacterium Trabulsiella odontotermitis Presents Novel Adaptations Related to Its Association with Fungus-Growing Termites.</title>
        <authorList>
            <person name="Sapountzis P."/>
            <person name="Gruntjes T."/>
            <person name="Otani S."/>
            <person name="Estevez J."/>
            <person name="da Costa R.R."/>
            <person name="Plunkett G.3rd."/>
            <person name="Perna N.T."/>
            <person name="Poulsen M."/>
        </authorList>
    </citation>
    <scope>NUCLEOTIDE SEQUENCE [LARGE SCALE GENOMIC DNA]</scope>
    <source>
        <strain evidence="5 6">12</strain>
    </source>
</reference>
<gene>
    <name evidence="5" type="ORF">GM31_11115</name>
</gene>
<proteinExistence type="predicted"/>
<dbReference type="InterPro" id="IPR013342">
    <property type="entry name" value="Mandelate_racemase_C"/>
</dbReference>
<dbReference type="Pfam" id="PF13378">
    <property type="entry name" value="MR_MLE_C"/>
    <property type="match status" value="1"/>
</dbReference>
<dbReference type="InterPro" id="IPR013341">
    <property type="entry name" value="Mandelate_racemase_N_dom"/>
</dbReference>
<keyword evidence="2" id="KW-0479">Metal-binding</keyword>
<comment type="cofactor">
    <cofactor evidence="1">
        <name>Mg(2+)</name>
        <dbReference type="ChEBI" id="CHEBI:18420"/>
    </cofactor>
</comment>
<dbReference type="EMBL" id="JNGI01000184">
    <property type="protein sequence ID" value="KNC88264.1"/>
    <property type="molecule type" value="Genomic_DNA"/>
</dbReference>
<dbReference type="GO" id="GO:0016836">
    <property type="term" value="F:hydro-lyase activity"/>
    <property type="evidence" value="ECO:0007669"/>
    <property type="project" value="TreeGrafter"/>
</dbReference>
<accession>A0A0L0GHC6</accession>
<dbReference type="SMART" id="SM00922">
    <property type="entry name" value="MR_MLE"/>
    <property type="match status" value="1"/>
</dbReference>
<protein>
    <recommendedName>
        <fullName evidence="4">Mandelate racemase/muconate lactonizing enzyme C-terminal domain-containing protein</fullName>
    </recommendedName>
</protein>
<dbReference type="PATRIC" id="fig|379893.4.peg.2261"/>
<comment type="caution">
    <text evidence="5">The sequence shown here is derived from an EMBL/GenBank/DDBJ whole genome shotgun (WGS) entry which is preliminary data.</text>
</comment>
<dbReference type="InterPro" id="IPR036849">
    <property type="entry name" value="Enolase-like_C_sf"/>
</dbReference>
<dbReference type="InterPro" id="IPR046945">
    <property type="entry name" value="RHMD-like"/>
</dbReference>
<evidence type="ECO:0000256" key="3">
    <source>
        <dbReference type="ARBA" id="ARBA00022842"/>
    </source>
</evidence>
<evidence type="ECO:0000313" key="6">
    <source>
        <dbReference type="Proteomes" id="UP000037393"/>
    </source>
</evidence>
<dbReference type="CDD" id="cd03316">
    <property type="entry name" value="MR_like"/>
    <property type="match status" value="1"/>
</dbReference>
<dbReference type="OrthoDB" id="103536at2"/>
<keyword evidence="6" id="KW-1185">Reference proteome</keyword>
<evidence type="ECO:0000259" key="4">
    <source>
        <dbReference type="SMART" id="SM00922"/>
    </source>
</evidence>
<dbReference type="PROSITE" id="PS00908">
    <property type="entry name" value="MR_MLE_1"/>
    <property type="match status" value="1"/>
</dbReference>
<dbReference type="PROSITE" id="PS00909">
    <property type="entry name" value="MR_MLE_2"/>
    <property type="match status" value="1"/>
</dbReference>
<keyword evidence="3" id="KW-0460">Magnesium</keyword>
<evidence type="ECO:0000256" key="1">
    <source>
        <dbReference type="ARBA" id="ARBA00001946"/>
    </source>
</evidence>
<dbReference type="PANTHER" id="PTHR13794:SF58">
    <property type="entry name" value="MITOCHONDRIAL ENOLASE SUPERFAMILY MEMBER 1"/>
    <property type="match status" value="1"/>
</dbReference>
<dbReference type="SUPFAM" id="SSF51604">
    <property type="entry name" value="Enolase C-terminal domain-like"/>
    <property type="match status" value="1"/>
</dbReference>